<dbReference type="InterPro" id="IPR000055">
    <property type="entry name" value="Restrct_endonuc_typeI_TRD"/>
</dbReference>
<keyword evidence="6" id="KW-0378">Hydrolase</keyword>
<keyword evidence="6" id="KW-0540">Nuclease</keyword>
<evidence type="ECO:0000256" key="3">
    <source>
        <dbReference type="ARBA" id="ARBA00023125"/>
    </source>
</evidence>
<evidence type="ECO:0000256" key="2">
    <source>
        <dbReference type="ARBA" id="ARBA00022747"/>
    </source>
</evidence>
<dbReference type="Proteomes" id="UP000598488">
    <property type="component" value="Unassembled WGS sequence"/>
</dbReference>
<feature type="coiled-coil region" evidence="4">
    <location>
        <begin position="355"/>
        <end position="382"/>
    </location>
</feature>
<gene>
    <name evidence="6" type="ORF">JHD44_10690</name>
</gene>
<reference evidence="6 7" key="1">
    <citation type="submission" date="2020-12" db="EMBL/GenBank/DDBJ databases">
        <title>Comparative genome analysis of fungal antagonists Marinomonas ostreistagni 398 and M. spartinae 468.</title>
        <authorList>
            <person name="Fields J.L."/>
            <person name="Mavrodi O.V."/>
            <person name="Biber P.D."/>
            <person name="Indest K.J."/>
            <person name="Mavrodi D.V."/>
        </authorList>
    </citation>
    <scope>NUCLEOTIDE SEQUENCE [LARGE SCALE GENOMIC DNA]</scope>
    <source>
        <strain evidence="6 7">USM7</strain>
    </source>
</reference>
<evidence type="ECO:0000313" key="6">
    <source>
        <dbReference type="EMBL" id="MBJ7551150.1"/>
    </source>
</evidence>
<dbReference type="EMBL" id="JAEMUH010000009">
    <property type="protein sequence ID" value="MBJ7551150.1"/>
    <property type="molecule type" value="Genomic_DNA"/>
</dbReference>
<dbReference type="Gene3D" id="3.90.220.20">
    <property type="entry name" value="DNA methylase specificity domains"/>
    <property type="match status" value="2"/>
</dbReference>
<dbReference type="PANTHER" id="PTHR30408">
    <property type="entry name" value="TYPE-1 RESTRICTION ENZYME ECOKI SPECIFICITY PROTEIN"/>
    <property type="match status" value="1"/>
</dbReference>
<dbReference type="SUPFAM" id="SSF116734">
    <property type="entry name" value="DNA methylase specificity domain"/>
    <property type="match status" value="2"/>
</dbReference>
<proteinExistence type="inferred from homology"/>
<name>A0ABS0ZBZ0_9GAMM</name>
<protein>
    <submittedName>
        <fullName evidence="6">Restriction endonuclease subunit S</fullName>
    </submittedName>
</protein>
<dbReference type="Pfam" id="PF01420">
    <property type="entry name" value="Methylase_S"/>
    <property type="match status" value="1"/>
</dbReference>
<dbReference type="CDD" id="cd17253">
    <property type="entry name" value="RMtype1_S_Eco933I-TRD2-CR2_like"/>
    <property type="match status" value="1"/>
</dbReference>
<comment type="caution">
    <text evidence="6">The sequence shown here is derived from an EMBL/GenBank/DDBJ whole genome shotgun (WGS) entry which is preliminary data.</text>
</comment>
<keyword evidence="7" id="KW-1185">Reference proteome</keyword>
<organism evidence="6 7">
    <name type="scientific">Marinomonas ostreistagni</name>
    <dbReference type="NCBI Taxonomy" id="359209"/>
    <lineage>
        <taxon>Bacteria</taxon>
        <taxon>Pseudomonadati</taxon>
        <taxon>Pseudomonadota</taxon>
        <taxon>Gammaproteobacteria</taxon>
        <taxon>Oceanospirillales</taxon>
        <taxon>Oceanospirillaceae</taxon>
        <taxon>Marinomonas</taxon>
    </lineage>
</organism>
<keyword evidence="6" id="KW-0255">Endonuclease</keyword>
<comment type="similarity">
    <text evidence="1">Belongs to the type-I restriction system S methylase family.</text>
</comment>
<evidence type="ECO:0000313" key="7">
    <source>
        <dbReference type="Proteomes" id="UP000598488"/>
    </source>
</evidence>
<feature type="domain" description="Type I restriction modification DNA specificity" evidence="5">
    <location>
        <begin position="4"/>
        <end position="179"/>
    </location>
</feature>
<sequence>MNKSPWKTVRLEKVAEIQTGISKSASRKLTDPIEVPYLRVANVQDGHLDLSVIKHISIERKNLERYTLKTGDVLLTEGGDFDKLGRGTVWNNEIESCVHQNHVFSVRTDASVLLPEFLSILTASSYGKRYFISCSKQSTNLASINSTQLKQFPVLLPSLDVQKSIVSASKLWDNAIERTEALIAAKEKQFEWLTSNLINRDGHKRTSASGLMTEVSKRNKNSTIERVLSVTNHSGFVLPEEQFERRVASANVSNYKVVEQGQYAYNPSRINVGSIARLDDWENGILSPMYVVFKLDTKKVCSDYFLHWLNSSEARQRIKNSAQGSVRETVSFKDLGAIDIPLPAMDVQKDVTYKLNLAQKEISLLKKTLEQYRSQKRGLMQKLLTGEWQVSSSQPVAENMYQEASA</sequence>
<dbReference type="GO" id="GO:0004519">
    <property type="term" value="F:endonuclease activity"/>
    <property type="evidence" value="ECO:0007669"/>
    <property type="project" value="UniProtKB-KW"/>
</dbReference>
<evidence type="ECO:0000259" key="5">
    <source>
        <dbReference type="Pfam" id="PF01420"/>
    </source>
</evidence>
<accession>A0ABS0ZBZ0</accession>
<dbReference type="RefSeq" id="WP_199462743.1">
    <property type="nucleotide sequence ID" value="NZ_JAEMUH010000009.1"/>
</dbReference>
<dbReference type="InterPro" id="IPR044946">
    <property type="entry name" value="Restrct_endonuc_typeI_TRD_sf"/>
</dbReference>
<dbReference type="PANTHER" id="PTHR30408:SF12">
    <property type="entry name" value="TYPE I RESTRICTION ENZYME MJAVIII SPECIFICITY SUBUNIT"/>
    <property type="match status" value="1"/>
</dbReference>
<dbReference type="InterPro" id="IPR052021">
    <property type="entry name" value="Type-I_RS_S_subunit"/>
</dbReference>
<evidence type="ECO:0000256" key="1">
    <source>
        <dbReference type="ARBA" id="ARBA00010923"/>
    </source>
</evidence>
<keyword evidence="3" id="KW-0238">DNA-binding</keyword>
<keyword evidence="4" id="KW-0175">Coiled coil</keyword>
<keyword evidence="2" id="KW-0680">Restriction system</keyword>
<evidence type="ECO:0000256" key="4">
    <source>
        <dbReference type="SAM" id="Coils"/>
    </source>
</evidence>